<evidence type="ECO:0000256" key="2">
    <source>
        <dbReference type="ARBA" id="ARBA00022782"/>
    </source>
</evidence>
<reference evidence="6" key="1">
    <citation type="journal article" date="2023" name="GigaByte">
        <title>Genome assembly of the bearded iris, Iris pallida Lam.</title>
        <authorList>
            <person name="Bruccoleri R.E."/>
            <person name="Oakeley E.J."/>
            <person name="Faust A.M.E."/>
            <person name="Altorfer M."/>
            <person name="Dessus-Babus S."/>
            <person name="Burckhardt D."/>
            <person name="Oertli M."/>
            <person name="Naumann U."/>
            <person name="Petersen F."/>
            <person name="Wong J."/>
        </authorList>
    </citation>
    <scope>NUCLEOTIDE SEQUENCE</scope>
    <source>
        <strain evidence="6">GSM-AAB239-AS_SAM_17_03QT</strain>
    </source>
</reference>
<dbReference type="PANTHER" id="PTHR31791:SF10">
    <property type="entry name" value="FRIGIDA-LIKE PROTEIN"/>
    <property type="match status" value="1"/>
</dbReference>
<organism evidence="6 7">
    <name type="scientific">Iris pallida</name>
    <name type="common">Sweet iris</name>
    <dbReference type="NCBI Taxonomy" id="29817"/>
    <lineage>
        <taxon>Eukaryota</taxon>
        <taxon>Viridiplantae</taxon>
        <taxon>Streptophyta</taxon>
        <taxon>Embryophyta</taxon>
        <taxon>Tracheophyta</taxon>
        <taxon>Spermatophyta</taxon>
        <taxon>Magnoliopsida</taxon>
        <taxon>Liliopsida</taxon>
        <taxon>Asparagales</taxon>
        <taxon>Iridaceae</taxon>
        <taxon>Iridoideae</taxon>
        <taxon>Irideae</taxon>
        <taxon>Iris</taxon>
    </lineage>
</organism>
<evidence type="ECO:0000256" key="3">
    <source>
        <dbReference type="ARBA" id="ARBA00023089"/>
    </source>
</evidence>
<dbReference type="GO" id="GO:0009908">
    <property type="term" value="P:flower development"/>
    <property type="evidence" value="ECO:0007669"/>
    <property type="project" value="UniProtKB-KW"/>
</dbReference>
<comment type="similarity">
    <text evidence="1 4">Belongs to the Frigida family.</text>
</comment>
<sequence length="524" mass="58042">MSTETLAVDRIKKAFEDLEAQKSQITSCTLLWKNLDEHFSSLEKSLDERSNTLDSKIETLEAETKQTLESLDSRESSIPDRESSAATEIEEKKSSVVKELEDPEFKNPEDIPGLLRYYCRRMDHGGLWRFMISKRKDLSLIRREIPDALASSVDPCRLALDTVEDFLNRPAGTAGVGSGGERCWAVGMLLRALFDYEGRKGPEASESIRERAAVVAEAWKKKIGGKGEGEEEGEMGGAEAQIFLQLVVAFGLSSRFEGEFLRKLVIEHAARKEMAKLAAGLGFGDKMADIIGELIKAEKELEAVHFAQESGLGEKFHPAPLFKSYLHRSRKDASAILKNGKHSAAATEESSNVELSAMRSIIKCVEYYKLEPKYNIDGLKKRLAQMEKTKADRKKAALASRSQTKRARTAGGMGTTYRPSKAVRTNVVPYPSFHRNPPGTHQMPPARSSYNYPIHGSGYDVQPAATYVSASHAWSPTAVSQQYYMQEDMGGPRNAEPYGGSSAINYGVYDYPASHTTGQPPYPH</sequence>
<keyword evidence="4" id="KW-0217">Developmental protein</keyword>
<name>A0AAX6FG32_IRIPA</name>
<feature type="region of interest" description="Disordered" evidence="5">
    <location>
        <begin position="68"/>
        <end position="100"/>
    </location>
</feature>
<accession>A0AAX6FG32</accession>
<dbReference type="Proteomes" id="UP001140949">
    <property type="component" value="Unassembled WGS sequence"/>
</dbReference>
<evidence type="ECO:0000313" key="6">
    <source>
        <dbReference type="EMBL" id="KAJ6815138.1"/>
    </source>
</evidence>
<comment type="caution">
    <text evidence="6">The sequence shown here is derived from an EMBL/GenBank/DDBJ whole genome shotgun (WGS) entry which is preliminary data.</text>
</comment>
<gene>
    <name evidence="6" type="ORF">M6B38_135085</name>
</gene>
<keyword evidence="3 4" id="KW-0287">Flowering</keyword>
<keyword evidence="2 4" id="KW-0221">Differentiation</keyword>
<dbReference type="Pfam" id="PF07899">
    <property type="entry name" value="Frigida"/>
    <property type="match status" value="1"/>
</dbReference>
<protein>
    <recommendedName>
        <fullName evidence="4">FRIGIDA-like protein</fullName>
    </recommendedName>
</protein>
<evidence type="ECO:0000256" key="1">
    <source>
        <dbReference type="ARBA" id="ARBA00008956"/>
    </source>
</evidence>
<dbReference type="AlphaFoldDB" id="A0AAX6FG32"/>
<dbReference type="PANTHER" id="PTHR31791">
    <property type="entry name" value="FRIGIDA-LIKE PROTEIN 3-RELATED"/>
    <property type="match status" value="1"/>
</dbReference>
<evidence type="ECO:0000256" key="4">
    <source>
        <dbReference type="RuleBase" id="RU364012"/>
    </source>
</evidence>
<proteinExistence type="inferred from homology"/>
<feature type="region of interest" description="Disordered" evidence="5">
    <location>
        <begin position="391"/>
        <end position="418"/>
    </location>
</feature>
<reference evidence="6" key="2">
    <citation type="submission" date="2023-04" db="EMBL/GenBank/DDBJ databases">
        <authorList>
            <person name="Bruccoleri R.E."/>
            <person name="Oakeley E.J."/>
            <person name="Faust A.-M."/>
            <person name="Dessus-Babus S."/>
            <person name="Altorfer M."/>
            <person name="Burckhardt D."/>
            <person name="Oertli M."/>
            <person name="Naumann U."/>
            <person name="Petersen F."/>
            <person name="Wong J."/>
        </authorList>
    </citation>
    <scope>NUCLEOTIDE SEQUENCE</scope>
    <source>
        <strain evidence="6">GSM-AAB239-AS_SAM_17_03QT</strain>
        <tissue evidence="6">Leaf</tissue>
    </source>
</reference>
<evidence type="ECO:0000313" key="7">
    <source>
        <dbReference type="Proteomes" id="UP001140949"/>
    </source>
</evidence>
<dbReference type="EMBL" id="JANAVB010029219">
    <property type="protein sequence ID" value="KAJ6815138.1"/>
    <property type="molecule type" value="Genomic_DNA"/>
</dbReference>
<evidence type="ECO:0000256" key="5">
    <source>
        <dbReference type="SAM" id="MobiDB-lite"/>
    </source>
</evidence>
<keyword evidence="7" id="KW-1185">Reference proteome</keyword>
<dbReference type="GO" id="GO:0030154">
    <property type="term" value="P:cell differentiation"/>
    <property type="evidence" value="ECO:0007669"/>
    <property type="project" value="UniProtKB-KW"/>
</dbReference>
<dbReference type="InterPro" id="IPR012474">
    <property type="entry name" value="Frigida"/>
</dbReference>